<proteinExistence type="predicted"/>
<dbReference type="EMBL" id="MNUY01000036">
    <property type="protein sequence ID" value="OIO14399.1"/>
    <property type="molecule type" value="Genomic_DNA"/>
</dbReference>
<reference evidence="2 3" key="1">
    <citation type="journal article" date="2016" name="Environ. Microbiol.">
        <title>Genomic resolution of a cold subsurface aquifer community provides metabolic insights for novel microbes adapted to high CO concentrations.</title>
        <authorList>
            <person name="Probst A.J."/>
            <person name="Castelle C.J."/>
            <person name="Singh A."/>
            <person name="Brown C.T."/>
            <person name="Anantharaman K."/>
            <person name="Sharon I."/>
            <person name="Hug L.A."/>
            <person name="Burstein D."/>
            <person name="Emerson J.B."/>
            <person name="Thomas B.C."/>
            <person name="Banfield J.F."/>
        </authorList>
    </citation>
    <scope>NUCLEOTIDE SEQUENCE [LARGE SCALE GENOMIC DNA]</scope>
    <source>
        <strain evidence="2">CG1_02_37_22</strain>
    </source>
</reference>
<gene>
    <name evidence="2" type="ORF">AUJ73_02275</name>
</gene>
<evidence type="ECO:0000256" key="1">
    <source>
        <dbReference type="SAM" id="Phobius"/>
    </source>
</evidence>
<keyword evidence="1" id="KW-1133">Transmembrane helix</keyword>
<keyword evidence="1" id="KW-0472">Membrane</keyword>
<dbReference type="Proteomes" id="UP000183120">
    <property type="component" value="Unassembled WGS sequence"/>
</dbReference>
<protein>
    <submittedName>
        <fullName evidence="2">Uncharacterized protein</fullName>
    </submittedName>
</protein>
<feature type="transmembrane region" description="Helical" evidence="1">
    <location>
        <begin position="23"/>
        <end position="44"/>
    </location>
</feature>
<evidence type="ECO:0000313" key="3">
    <source>
        <dbReference type="Proteomes" id="UP000183120"/>
    </source>
</evidence>
<keyword evidence="1" id="KW-0812">Transmembrane</keyword>
<accession>A0A1J4TWF2</accession>
<organism evidence="2 3">
    <name type="scientific">Candidatus Gottesmanbacteria bacterium CG1_02_37_22</name>
    <dbReference type="NCBI Taxonomy" id="1805209"/>
    <lineage>
        <taxon>Bacteria</taxon>
        <taxon>Candidatus Gottesmaniibacteriota</taxon>
    </lineage>
</organism>
<dbReference type="AlphaFoldDB" id="A0A1J4TWF2"/>
<sequence length="274" mass="30638">MENIHEDKEKTQKVGEPALPNKYLMLAGGIIVLILLWVAIKAIFSPFEQFKLTLVNAPSEVVAGGITTFTWRIDGPPTKIHHTTVYLGTTSSPGDLGKDAKAADTKYTEYVKDFVEGDFDVPLQYIGNITLSNPGKYYYRVHAVIKDKDYWSDEYSLEVQPSSYRLSLVSAPEEATVGKIATFTWRIDGPSTIINHTAVYFGLESNPGDLGEKVKPSDTKYTDYIKEFADGKFDVPLQYIGNVKIASPGAYFFRVYADIDGKNFWTKEGQFEAK</sequence>
<comment type="caution">
    <text evidence="2">The sequence shown here is derived from an EMBL/GenBank/DDBJ whole genome shotgun (WGS) entry which is preliminary data.</text>
</comment>
<dbReference type="STRING" id="1805209.AUJ73_02275"/>
<name>A0A1J4TWF2_9BACT</name>
<evidence type="ECO:0000313" key="2">
    <source>
        <dbReference type="EMBL" id="OIO14399.1"/>
    </source>
</evidence>